<dbReference type="SMART" id="SM00155">
    <property type="entry name" value="PLDc"/>
    <property type="match status" value="2"/>
</dbReference>
<keyword evidence="3" id="KW-0443">Lipid metabolism</keyword>
<feature type="domain" description="PLD phosphodiesterase" evidence="5">
    <location>
        <begin position="464"/>
        <end position="491"/>
    </location>
</feature>
<protein>
    <submittedName>
        <fullName evidence="6">Phosphatidylserine/phosphatidylglycerophosphate/cardiolipin synthase</fullName>
    </submittedName>
</protein>
<dbReference type="PANTHER" id="PTHR43856">
    <property type="entry name" value="CARDIOLIPIN HYDROLASE"/>
    <property type="match status" value="1"/>
</dbReference>
<dbReference type="PROSITE" id="PS50035">
    <property type="entry name" value="PLD"/>
    <property type="match status" value="1"/>
</dbReference>
<keyword evidence="1" id="KW-0378">Hydrolase</keyword>
<accession>A0A1N6Y7H0</accession>
<sequence length="552" mass="59844">MSRRVVLLVCLVVTSTLGIPFGAPFVAPSEATMMATAPSQSPEIVAVYPNPVANEDAGEFVVVSFPRPTNLSTWSLSDGGETATLPSVTISGTVAFSTAPNRTENLTEFRTFPLRNISLANAGETVTLRKRMSDDSTDESSPGNDSVVDSATYTDAPESELWRPYSSSWVPLGATDRPIARTNASTARVFVLPDSPAVPIETLQSAENRILLAGYSFASERVADELVSAANRGVTVRLVVDDAPVGGITRQQAITLDRLIDRGIQVEVIGGDRARYAFHHPKYAVADDRGIVLTENWKPSGVGGHASRGWGAVVRGEPARELAEIYHDDTSWHDTVSWSQFRKGKSFTPDPPANKSYPTQFEPKEVPVESVTVLTAPDNAEEGVISLLQSANRSIAVQQMAISEPKQPFVQATLAAARRGVEVRVLLSSTWYVEDDNGKIVDWLNERAEKEGLPLEAKLAEPRGYEKIHAKGVIVDERHVVVGSLNWNNHSARENREVALVLHGKQAGTYYTNVFDADWGETDDRFPIGLGVVTAVGLAGAVWLAKREVTFA</sequence>
<reference evidence="7" key="1">
    <citation type="submission" date="2017-01" db="EMBL/GenBank/DDBJ databases">
        <authorList>
            <person name="Varghese N."/>
            <person name="Submissions S."/>
        </authorList>
    </citation>
    <scope>NUCLEOTIDE SEQUENCE [LARGE SCALE GENOMIC DNA]</scope>
    <source>
        <strain evidence="7">CGMCC 1.7737</strain>
    </source>
</reference>
<proteinExistence type="predicted"/>
<dbReference type="InterPro" id="IPR051406">
    <property type="entry name" value="PLD_domain"/>
</dbReference>
<evidence type="ECO:0000259" key="5">
    <source>
        <dbReference type="PROSITE" id="PS50035"/>
    </source>
</evidence>
<keyword evidence="7" id="KW-1185">Reference proteome</keyword>
<dbReference type="AlphaFoldDB" id="A0A1N6Y7H0"/>
<evidence type="ECO:0000256" key="1">
    <source>
        <dbReference type="ARBA" id="ARBA00022801"/>
    </source>
</evidence>
<feature type="compositionally biased region" description="Polar residues" evidence="4">
    <location>
        <begin position="139"/>
        <end position="153"/>
    </location>
</feature>
<dbReference type="GO" id="GO:0016042">
    <property type="term" value="P:lipid catabolic process"/>
    <property type="evidence" value="ECO:0007669"/>
    <property type="project" value="UniProtKB-KW"/>
</dbReference>
<evidence type="ECO:0000313" key="6">
    <source>
        <dbReference type="EMBL" id="SIR10419.1"/>
    </source>
</evidence>
<organism evidence="6 7">
    <name type="scientific">Haladaptatus litoreus</name>
    <dbReference type="NCBI Taxonomy" id="553468"/>
    <lineage>
        <taxon>Archaea</taxon>
        <taxon>Methanobacteriati</taxon>
        <taxon>Methanobacteriota</taxon>
        <taxon>Stenosarchaea group</taxon>
        <taxon>Halobacteria</taxon>
        <taxon>Halobacteriales</taxon>
        <taxon>Haladaptataceae</taxon>
        <taxon>Haladaptatus</taxon>
    </lineage>
</organism>
<evidence type="ECO:0000256" key="3">
    <source>
        <dbReference type="ARBA" id="ARBA00023098"/>
    </source>
</evidence>
<dbReference type="CDD" id="cd09128">
    <property type="entry name" value="PLDc_unchar1_2"/>
    <property type="match status" value="1"/>
</dbReference>
<dbReference type="InterPro" id="IPR001736">
    <property type="entry name" value="PLipase_D/transphosphatidylase"/>
</dbReference>
<dbReference type="Proteomes" id="UP000186914">
    <property type="component" value="Unassembled WGS sequence"/>
</dbReference>
<name>A0A1N6Y7H0_9EURY</name>
<dbReference type="GO" id="GO:0016891">
    <property type="term" value="F:RNA endonuclease activity producing 5'-phosphomonoesters, hydrolytic mechanism"/>
    <property type="evidence" value="ECO:0007669"/>
    <property type="project" value="TreeGrafter"/>
</dbReference>
<gene>
    <name evidence="6" type="ORF">SAMN05421858_1434</name>
</gene>
<evidence type="ECO:0000256" key="2">
    <source>
        <dbReference type="ARBA" id="ARBA00022963"/>
    </source>
</evidence>
<dbReference type="SUPFAM" id="SSF56024">
    <property type="entry name" value="Phospholipase D/nuclease"/>
    <property type="match status" value="2"/>
</dbReference>
<dbReference type="Pfam" id="PF13091">
    <property type="entry name" value="PLDc_2"/>
    <property type="match status" value="2"/>
</dbReference>
<dbReference type="InterPro" id="IPR025202">
    <property type="entry name" value="PLD-like_dom"/>
</dbReference>
<dbReference type="EMBL" id="FTNO01000001">
    <property type="protein sequence ID" value="SIR10419.1"/>
    <property type="molecule type" value="Genomic_DNA"/>
</dbReference>
<feature type="region of interest" description="Disordered" evidence="4">
    <location>
        <begin position="128"/>
        <end position="153"/>
    </location>
</feature>
<evidence type="ECO:0000256" key="4">
    <source>
        <dbReference type="SAM" id="MobiDB-lite"/>
    </source>
</evidence>
<dbReference type="PANTHER" id="PTHR43856:SF1">
    <property type="entry name" value="MITOCHONDRIAL CARDIOLIPIN HYDROLASE"/>
    <property type="match status" value="1"/>
</dbReference>
<dbReference type="Gene3D" id="3.30.870.10">
    <property type="entry name" value="Endonuclease Chain A"/>
    <property type="match status" value="2"/>
</dbReference>
<keyword evidence="2" id="KW-0442">Lipid degradation</keyword>
<evidence type="ECO:0000313" key="7">
    <source>
        <dbReference type="Proteomes" id="UP000186914"/>
    </source>
</evidence>
<dbReference type="RefSeq" id="WP_076429200.1">
    <property type="nucleotide sequence ID" value="NZ_FTNO01000001.1"/>
</dbReference>